<dbReference type="Pfam" id="PF12094">
    <property type="entry name" value="DUF3570"/>
    <property type="match status" value="1"/>
</dbReference>
<feature type="region of interest" description="Disordered" evidence="1">
    <location>
        <begin position="85"/>
        <end position="110"/>
    </location>
</feature>
<comment type="caution">
    <text evidence="3">The sequence shown here is derived from an EMBL/GenBank/DDBJ whole genome shotgun (WGS) entry which is preliminary data.</text>
</comment>
<dbReference type="Proteomes" id="UP000179344">
    <property type="component" value="Unassembled WGS sequence"/>
</dbReference>
<keyword evidence="2" id="KW-0732">Signal</keyword>
<evidence type="ECO:0000313" key="3">
    <source>
        <dbReference type="EMBL" id="OGI44849.1"/>
    </source>
</evidence>
<accession>A0A1F6TID9</accession>
<feature type="signal peptide" evidence="2">
    <location>
        <begin position="1"/>
        <end position="30"/>
    </location>
</feature>
<dbReference type="EMBL" id="MFST01000033">
    <property type="protein sequence ID" value="OGI44849.1"/>
    <property type="molecule type" value="Genomic_DNA"/>
</dbReference>
<sequence length="418" mass="45658">MQLKRHQPIRGALAAATCALVSAAPGMAWAVETGGDWNVDSALLVYSEIDRVTVVEPLVSMKKQIGEDEYLSGKLVLDAMTGASPNGATATNRPQTFTSPSGNLYTAPAGETPLRDFRDQRVAVSGEWDKPLDRMLRGLFGASLSGETDYTSVGASAQLNWDVNDRLTTLSAGLAYYADTVNPESGAPVGLATVATATTGGNALSKDTADLLLGVTQVVNRRTLTQLNYSHSAASGYLTDPYKIVSIVDGTTGETVDYRYEKRPDSRARDAVFWKLVYRLPEDVIHLSYRYLWDDWGVASHTADIKYRYELDGGAYVQPHLRYYAQTAADFYRHSLINGAALPEHASADYRLGDLTTITAGLKYGWSPTKRANWSARVEYMLQSGESHPSDAIGVQRDQNLFPDVAAWILQVSYSAQF</sequence>
<evidence type="ECO:0000313" key="4">
    <source>
        <dbReference type="Proteomes" id="UP000179344"/>
    </source>
</evidence>
<gene>
    <name evidence="3" type="ORF">A2V92_01895</name>
</gene>
<evidence type="ECO:0000256" key="1">
    <source>
        <dbReference type="SAM" id="MobiDB-lite"/>
    </source>
</evidence>
<name>A0A1F6TID9_9PROT</name>
<evidence type="ECO:0008006" key="5">
    <source>
        <dbReference type="Google" id="ProtNLM"/>
    </source>
</evidence>
<reference evidence="3 4" key="1">
    <citation type="journal article" date="2016" name="Nat. Commun.">
        <title>Thousands of microbial genomes shed light on interconnected biogeochemical processes in an aquifer system.</title>
        <authorList>
            <person name="Anantharaman K."/>
            <person name="Brown C.T."/>
            <person name="Hug L.A."/>
            <person name="Sharon I."/>
            <person name="Castelle C.J."/>
            <person name="Probst A.J."/>
            <person name="Thomas B.C."/>
            <person name="Singh A."/>
            <person name="Wilkins M.J."/>
            <person name="Karaoz U."/>
            <person name="Brodie E.L."/>
            <person name="Williams K.H."/>
            <person name="Hubbard S.S."/>
            <person name="Banfield J.F."/>
        </authorList>
    </citation>
    <scope>NUCLEOTIDE SEQUENCE [LARGE SCALE GENOMIC DNA]</scope>
</reference>
<organism evidence="3 4">
    <name type="scientific">Candidatus Muproteobacteria bacterium RBG_16_65_31</name>
    <dbReference type="NCBI Taxonomy" id="1817759"/>
    <lineage>
        <taxon>Bacteria</taxon>
        <taxon>Pseudomonadati</taxon>
        <taxon>Pseudomonadota</taxon>
        <taxon>Candidatus Muproteobacteria</taxon>
    </lineage>
</organism>
<feature type="chain" id="PRO_5009225540" description="DUF3570 domain-containing protein" evidence="2">
    <location>
        <begin position="31"/>
        <end position="418"/>
    </location>
</feature>
<proteinExistence type="predicted"/>
<protein>
    <recommendedName>
        <fullName evidence="5">DUF3570 domain-containing protein</fullName>
    </recommendedName>
</protein>
<dbReference type="InterPro" id="IPR021953">
    <property type="entry name" value="DUF3570"/>
</dbReference>
<feature type="compositionally biased region" description="Polar residues" evidence="1">
    <location>
        <begin position="85"/>
        <end position="104"/>
    </location>
</feature>
<evidence type="ECO:0000256" key="2">
    <source>
        <dbReference type="SAM" id="SignalP"/>
    </source>
</evidence>
<dbReference type="AlphaFoldDB" id="A0A1F6TID9"/>